<organism evidence="1 2">
    <name type="scientific">Dunaliella salina</name>
    <name type="common">Green alga</name>
    <name type="synonym">Protococcus salinus</name>
    <dbReference type="NCBI Taxonomy" id="3046"/>
    <lineage>
        <taxon>Eukaryota</taxon>
        <taxon>Viridiplantae</taxon>
        <taxon>Chlorophyta</taxon>
        <taxon>core chlorophytes</taxon>
        <taxon>Chlorophyceae</taxon>
        <taxon>CS clade</taxon>
        <taxon>Chlamydomonadales</taxon>
        <taxon>Dunaliellaceae</taxon>
        <taxon>Dunaliella</taxon>
    </lineage>
</organism>
<gene>
    <name evidence="1" type="ORF">DUNSADRAFT_16684</name>
</gene>
<dbReference type="Proteomes" id="UP000815325">
    <property type="component" value="Unassembled WGS sequence"/>
</dbReference>
<reference evidence="1" key="1">
    <citation type="submission" date="2017-08" db="EMBL/GenBank/DDBJ databases">
        <authorList>
            <person name="Polle J.E."/>
            <person name="Barry K."/>
            <person name="Cushman J."/>
            <person name="Schmutz J."/>
            <person name="Tran D."/>
            <person name="Hathwaick L.T."/>
            <person name="Yim W.C."/>
            <person name="Jenkins J."/>
            <person name="Mckie-Krisberg Z.M."/>
            <person name="Prochnik S."/>
            <person name="Lindquist E."/>
            <person name="Dockter R.B."/>
            <person name="Adam C."/>
            <person name="Molina H."/>
            <person name="Bunkerborg J."/>
            <person name="Jin E."/>
            <person name="Buchheim M."/>
            <person name="Magnuson J."/>
        </authorList>
    </citation>
    <scope>NUCLEOTIDE SEQUENCE</scope>
    <source>
        <strain evidence="1">CCAP 19/18</strain>
    </source>
</reference>
<keyword evidence="2" id="KW-1185">Reference proteome</keyword>
<comment type="caution">
    <text evidence="1">The sequence shown here is derived from an EMBL/GenBank/DDBJ whole genome shotgun (WGS) entry which is preliminary data.</text>
</comment>
<evidence type="ECO:0000313" key="2">
    <source>
        <dbReference type="Proteomes" id="UP000815325"/>
    </source>
</evidence>
<accession>A0ABQ7H0S5</accession>
<protein>
    <submittedName>
        <fullName evidence="1">Uncharacterized protein</fullName>
    </submittedName>
</protein>
<proteinExistence type="predicted"/>
<dbReference type="EMBL" id="MU069513">
    <property type="protein sequence ID" value="KAF5840449.1"/>
    <property type="molecule type" value="Genomic_DNA"/>
</dbReference>
<evidence type="ECO:0000313" key="1">
    <source>
        <dbReference type="EMBL" id="KAF5840449.1"/>
    </source>
</evidence>
<sequence>MLARHVGKSLLRKGLSTFTCMPLLQTRKETAKLHKSYCVAAMQGGNTPPVCLPDEAALFSLAKSYPEAYLLVGYSEKALFESVEGAVKALQPYFMAAEKRCVGKPFLLVYGGDPAHVPTIGAVVKELQQSYHCHVLALQSWEGEFEPWVQYVFMSVQHEMIKKVVAGREVEVRRQLWGGTRNGELVGASRFYMGPEFYGRPAANVPGVITLTFFLGGGGISAEELRFADEYGAPWIYIPCPAGQKMWRPMVDGLALCMTMLSRRRRLGRGSTLLSLLTDHHCDDRCNEFLTKK</sequence>
<name>A0ABQ7H0S5_DUNSA</name>